<evidence type="ECO:0000256" key="2">
    <source>
        <dbReference type="ARBA" id="ARBA00022723"/>
    </source>
</evidence>
<dbReference type="Gene3D" id="3.30.2010.10">
    <property type="entry name" value="Metalloproteases ('zincins'), catalytic domain"/>
    <property type="match status" value="1"/>
</dbReference>
<dbReference type="CDD" id="cd07332">
    <property type="entry name" value="M48C_Oma1_like"/>
    <property type="match status" value="1"/>
</dbReference>
<dbReference type="InterPro" id="IPR051156">
    <property type="entry name" value="Mito/Outer_Membr_Metalloprot"/>
</dbReference>
<evidence type="ECO:0000259" key="8">
    <source>
        <dbReference type="Pfam" id="PF01435"/>
    </source>
</evidence>
<proteinExistence type="inferred from homology"/>
<dbReference type="PANTHER" id="PTHR22726">
    <property type="entry name" value="METALLOENDOPEPTIDASE OMA1"/>
    <property type="match status" value="1"/>
</dbReference>
<dbReference type="GO" id="GO:0051603">
    <property type="term" value="P:proteolysis involved in protein catabolic process"/>
    <property type="evidence" value="ECO:0007669"/>
    <property type="project" value="TreeGrafter"/>
</dbReference>
<keyword evidence="7" id="KW-1133">Transmembrane helix</keyword>
<keyword evidence="5 6" id="KW-0482">Metalloprotease</keyword>
<dbReference type="EMBL" id="BAEQ01000018">
    <property type="protein sequence ID" value="GAC28042.1"/>
    <property type="molecule type" value="Genomic_DNA"/>
</dbReference>
<evidence type="ECO:0000256" key="4">
    <source>
        <dbReference type="ARBA" id="ARBA00022833"/>
    </source>
</evidence>
<dbReference type="Pfam" id="PF01435">
    <property type="entry name" value="Peptidase_M48"/>
    <property type="match status" value="1"/>
</dbReference>
<keyword evidence="3 6" id="KW-0378">Hydrolase</keyword>
<organism evidence="9 10">
    <name type="scientific">Brumicola pallidula DSM 14239 = ACAM 615</name>
    <dbReference type="NCBI Taxonomy" id="1121922"/>
    <lineage>
        <taxon>Bacteria</taxon>
        <taxon>Pseudomonadati</taxon>
        <taxon>Pseudomonadota</taxon>
        <taxon>Gammaproteobacteria</taxon>
        <taxon>Alteromonadales</taxon>
        <taxon>Alteromonadaceae</taxon>
        <taxon>Brumicola</taxon>
    </lineage>
</organism>
<feature type="transmembrane region" description="Helical" evidence="7">
    <location>
        <begin position="93"/>
        <end position="115"/>
    </location>
</feature>
<dbReference type="RefSeq" id="WP_006009911.1">
    <property type="nucleotide sequence ID" value="NZ_BAEQ01000018.1"/>
</dbReference>
<keyword evidence="7" id="KW-0812">Transmembrane</keyword>
<evidence type="ECO:0000256" key="1">
    <source>
        <dbReference type="ARBA" id="ARBA00022670"/>
    </source>
</evidence>
<dbReference type="AlphaFoldDB" id="K6ZCG6"/>
<name>K6ZCG6_9ALTE</name>
<dbReference type="PANTHER" id="PTHR22726:SF1">
    <property type="entry name" value="METALLOENDOPEPTIDASE OMA1, MITOCHONDRIAL"/>
    <property type="match status" value="1"/>
</dbReference>
<keyword evidence="2" id="KW-0479">Metal-binding</keyword>
<protein>
    <recommendedName>
        <fullName evidence="8">Peptidase M48 domain-containing protein</fullName>
    </recommendedName>
</protein>
<keyword evidence="4 6" id="KW-0862">Zinc</keyword>
<dbReference type="OrthoDB" id="9810445at2"/>
<dbReference type="GO" id="GO:0046872">
    <property type="term" value="F:metal ion binding"/>
    <property type="evidence" value="ECO:0007669"/>
    <property type="project" value="UniProtKB-KW"/>
</dbReference>
<keyword evidence="7" id="KW-0472">Membrane</keyword>
<dbReference type="STRING" id="1121922.GCA_000428905_00002"/>
<feature type="domain" description="Peptidase M48" evidence="8">
    <location>
        <begin position="160"/>
        <end position="339"/>
    </location>
</feature>
<comment type="cofactor">
    <cofactor evidence="6">
        <name>Zn(2+)</name>
        <dbReference type="ChEBI" id="CHEBI:29105"/>
    </cofactor>
    <text evidence="6">Binds 1 zinc ion per subunit.</text>
</comment>
<accession>K6ZCG6</accession>
<evidence type="ECO:0000256" key="5">
    <source>
        <dbReference type="ARBA" id="ARBA00023049"/>
    </source>
</evidence>
<dbReference type="Proteomes" id="UP000006251">
    <property type="component" value="Unassembled WGS sequence"/>
</dbReference>
<gene>
    <name evidence="9" type="ORF">GPAL_1164</name>
</gene>
<dbReference type="GO" id="GO:0004222">
    <property type="term" value="F:metalloendopeptidase activity"/>
    <property type="evidence" value="ECO:0007669"/>
    <property type="project" value="InterPro"/>
</dbReference>
<dbReference type="InterPro" id="IPR001915">
    <property type="entry name" value="Peptidase_M48"/>
</dbReference>
<comment type="similarity">
    <text evidence="6">Belongs to the peptidase M48 family.</text>
</comment>
<evidence type="ECO:0000256" key="7">
    <source>
        <dbReference type="SAM" id="Phobius"/>
    </source>
</evidence>
<evidence type="ECO:0000313" key="9">
    <source>
        <dbReference type="EMBL" id="GAC28042.1"/>
    </source>
</evidence>
<evidence type="ECO:0000256" key="3">
    <source>
        <dbReference type="ARBA" id="ARBA00022801"/>
    </source>
</evidence>
<comment type="caution">
    <text evidence="9">The sequence shown here is derived from an EMBL/GenBank/DDBJ whole genome shotgun (WGS) entry which is preliminary data.</text>
</comment>
<keyword evidence="1 6" id="KW-0645">Protease</keyword>
<evidence type="ECO:0000256" key="6">
    <source>
        <dbReference type="RuleBase" id="RU003983"/>
    </source>
</evidence>
<evidence type="ECO:0000313" key="10">
    <source>
        <dbReference type="Proteomes" id="UP000006251"/>
    </source>
</evidence>
<keyword evidence="10" id="KW-1185">Reference proteome</keyword>
<dbReference type="GO" id="GO:0016020">
    <property type="term" value="C:membrane"/>
    <property type="evidence" value="ECO:0007669"/>
    <property type="project" value="TreeGrafter"/>
</dbReference>
<reference evidence="10" key="1">
    <citation type="journal article" date="2014" name="Environ. Microbiol.">
        <title>Comparative genomics of the marine bacterial genus Glaciecola reveals the high degree of genomic diversity and genomic characteristic for cold adaptation.</title>
        <authorList>
            <person name="Qin Q.L."/>
            <person name="Xie B.B."/>
            <person name="Yu Y."/>
            <person name="Shu Y.L."/>
            <person name="Rong J.C."/>
            <person name="Zhang Y.J."/>
            <person name="Zhao D.L."/>
            <person name="Chen X.L."/>
            <person name="Zhang X.Y."/>
            <person name="Chen B."/>
            <person name="Zhou B.C."/>
            <person name="Zhang Y.Z."/>
        </authorList>
    </citation>
    <scope>NUCLEOTIDE SEQUENCE [LARGE SCALE GENOMIC DNA]</scope>
    <source>
        <strain evidence="10">ACAM 615</strain>
    </source>
</reference>
<sequence>MLVAQGKLFAGSGANYQIVKVKLHASGILCYTDASDDIVEYKHEELIISDKLGTIPREIILPNKTLLVMNSEPFLDSWLSAGKKDVSKWEKSAKAVIGSIVAIPVTLYFIFAVVIPQMAVVFAPYIPDVFVELSSRHTMTAMDKTVLNPSEADLEKITALESQWYSLLANMDLDSEKYNILFRHTKMMGPNAFALPNGTIVFTDQLLELVDYDEEILTAIFMHEIGHVENHHSMRLISQTLATSIAITYIFGDVSGFFDFFASVSNTIATNQFTQKLEWEADEFALEQLRATGAEPVSFARGMKKFAEYADSENSLIAEDLEKILSSHPLTKERIANALEFAGVSESAFADMEVEIQKNKDALKAQSETEFEQLKTDLPK</sequence>